<sequence>MTKQNGLYEYVKPLASLSAGMLYLAQAGHEKLTINQAVFFLLVAAADARGSPLTLQEILENSDGALSPGIKNSYKALLEVNTRTSNERYALGWITREVDPNDERQKYLRLTKKGREVAMAVMLATGQLKPRHMGAEHELT</sequence>
<dbReference type="EMBL" id="FUYP01000007">
    <property type="protein sequence ID" value="SKB50127.1"/>
    <property type="molecule type" value="Genomic_DNA"/>
</dbReference>
<dbReference type="SUPFAM" id="SSF46785">
    <property type="entry name" value="Winged helix' DNA-binding domain"/>
    <property type="match status" value="1"/>
</dbReference>
<evidence type="ECO:0008006" key="3">
    <source>
        <dbReference type="Google" id="ProtNLM"/>
    </source>
</evidence>
<evidence type="ECO:0000313" key="2">
    <source>
        <dbReference type="Proteomes" id="UP000190044"/>
    </source>
</evidence>
<organism evidence="1 2">
    <name type="scientific">Sphingopyxis flava</name>
    <dbReference type="NCBI Taxonomy" id="1507287"/>
    <lineage>
        <taxon>Bacteria</taxon>
        <taxon>Pseudomonadati</taxon>
        <taxon>Pseudomonadota</taxon>
        <taxon>Alphaproteobacteria</taxon>
        <taxon>Sphingomonadales</taxon>
        <taxon>Sphingomonadaceae</taxon>
        <taxon>Sphingopyxis</taxon>
    </lineage>
</organism>
<dbReference type="Proteomes" id="UP000190044">
    <property type="component" value="Unassembled WGS sequence"/>
</dbReference>
<protein>
    <recommendedName>
        <fullName evidence="3">DNA-binding transcriptional regulator, MarR family</fullName>
    </recommendedName>
</protein>
<dbReference type="AlphaFoldDB" id="A0A1T5BSH5"/>
<reference evidence="2" key="1">
    <citation type="submission" date="2017-02" db="EMBL/GenBank/DDBJ databases">
        <authorList>
            <person name="Varghese N."/>
            <person name="Submissions S."/>
        </authorList>
    </citation>
    <scope>NUCLEOTIDE SEQUENCE [LARGE SCALE GENOMIC DNA]</scope>
    <source>
        <strain evidence="2">R11H</strain>
    </source>
</reference>
<dbReference type="Gene3D" id="1.10.10.10">
    <property type="entry name" value="Winged helix-like DNA-binding domain superfamily/Winged helix DNA-binding domain"/>
    <property type="match status" value="1"/>
</dbReference>
<dbReference type="InterPro" id="IPR036390">
    <property type="entry name" value="WH_DNA-bd_sf"/>
</dbReference>
<name>A0A1T5BSH5_9SPHN</name>
<proteinExistence type="predicted"/>
<evidence type="ECO:0000313" key="1">
    <source>
        <dbReference type="EMBL" id="SKB50127.1"/>
    </source>
</evidence>
<dbReference type="OrthoDB" id="582199at2"/>
<dbReference type="InterPro" id="IPR036388">
    <property type="entry name" value="WH-like_DNA-bd_sf"/>
</dbReference>
<accession>A0A1T5BSH5</accession>
<keyword evidence="2" id="KW-1185">Reference proteome</keyword>
<gene>
    <name evidence="1" type="ORF">SAMN06295937_1007102</name>
</gene>